<dbReference type="SUPFAM" id="SSF51735">
    <property type="entry name" value="NAD(P)-binding Rossmann-fold domains"/>
    <property type="match status" value="1"/>
</dbReference>
<dbReference type="InterPro" id="IPR002347">
    <property type="entry name" value="SDR_fam"/>
</dbReference>
<dbReference type="InterPro" id="IPR051122">
    <property type="entry name" value="SDR_DHRS6-like"/>
</dbReference>
<dbReference type="GO" id="GO:0016491">
    <property type="term" value="F:oxidoreductase activity"/>
    <property type="evidence" value="ECO:0007669"/>
    <property type="project" value="UniProtKB-KW"/>
</dbReference>
<gene>
    <name evidence="3" type="ORF">MPLDJ20_110057</name>
</gene>
<dbReference type="PANTHER" id="PTHR43477:SF1">
    <property type="entry name" value="DIHYDROANTICAPSIN 7-DEHYDROGENASE"/>
    <property type="match status" value="1"/>
</dbReference>
<accession>A0A090DRK6</accession>
<comment type="similarity">
    <text evidence="1">Belongs to the short-chain dehydrogenases/reductases (SDR) family.</text>
</comment>
<protein>
    <submittedName>
        <fullName evidence="3">Short-chain dehydrogenase/reductase SDR</fullName>
    </submittedName>
</protein>
<evidence type="ECO:0000256" key="1">
    <source>
        <dbReference type="ARBA" id="ARBA00006484"/>
    </source>
</evidence>
<dbReference type="Gene3D" id="3.40.50.720">
    <property type="entry name" value="NAD(P)-binding Rossmann-like Domain"/>
    <property type="match status" value="1"/>
</dbReference>
<dbReference type="Pfam" id="PF13561">
    <property type="entry name" value="adh_short_C2"/>
    <property type="match status" value="1"/>
</dbReference>
<dbReference type="PANTHER" id="PTHR43477">
    <property type="entry name" value="DIHYDROANTICAPSIN 7-DEHYDROGENASE"/>
    <property type="match status" value="1"/>
</dbReference>
<dbReference type="NCBIfam" id="NF005449">
    <property type="entry name" value="PRK07041.1"/>
    <property type="match status" value="1"/>
</dbReference>
<sequence length="248" mass="25761">MTSLPMTSLNGKKIIVVGGSSGIGFGVAAAALESGAEVVIAGRSADKLKAAEKRLGGAGRVTAIAADMANEADVARLFDAIGAFDHLVATAGTPPPNDPIGETDMDFVRQFVDGKLIGAVMLAKHAVRTLNKGGSMIFTSGINKDRPPVPGGSVVSAVAGSFTYFARALAQELAPTRVNIVSPGWVDTEMWDEIVGEAKTGYFEQMGGRIPAGRIARPADIAPAYLYLMQNAFMTGETVHIDGGQRLV</sequence>
<evidence type="ECO:0000256" key="2">
    <source>
        <dbReference type="ARBA" id="ARBA00023002"/>
    </source>
</evidence>
<dbReference type="AlphaFoldDB" id="A0A090DRK6"/>
<proteinExistence type="inferred from homology"/>
<name>A0A090DRK6_MESPL</name>
<evidence type="ECO:0000313" key="3">
    <source>
        <dbReference type="EMBL" id="CDX16717.1"/>
    </source>
</evidence>
<dbReference type="PRINTS" id="PR00081">
    <property type="entry name" value="GDHRDH"/>
</dbReference>
<dbReference type="InterPro" id="IPR036291">
    <property type="entry name" value="NAD(P)-bd_dom_sf"/>
</dbReference>
<dbReference type="Proteomes" id="UP000046373">
    <property type="component" value="Unassembled WGS sequence"/>
</dbReference>
<dbReference type="EMBL" id="CCNB01000003">
    <property type="protein sequence ID" value="CDX16717.1"/>
    <property type="molecule type" value="Genomic_DNA"/>
</dbReference>
<reference evidence="3 4" key="1">
    <citation type="submission" date="2014-08" db="EMBL/GenBank/DDBJ databases">
        <authorList>
            <person name="Moulin Lionel"/>
        </authorList>
    </citation>
    <scope>NUCLEOTIDE SEQUENCE [LARGE SCALE GENOMIC DNA]</scope>
</reference>
<evidence type="ECO:0000313" key="4">
    <source>
        <dbReference type="Proteomes" id="UP000046373"/>
    </source>
</evidence>
<dbReference type="GeneID" id="31887726"/>
<keyword evidence="2" id="KW-0560">Oxidoreductase</keyword>
<organism evidence="3 4">
    <name type="scientific">Mesorhizobium plurifarium</name>
    <dbReference type="NCBI Taxonomy" id="69974"/>
    <lineage>
        <taxon>Bacteria</taxon>
        <taxon>Pseudomonadati</taxon>
        <taxon>Pseudomonadota</taxon>
        <taxon>Alphaproteobacteria</taxon>
        <taxon>Hyphomicrobiales</taxon>
        <taxon>Phyllobacteriaceae</taxon>
        <taxon>Mesorhizobium</taxon>
    </lineage>
</organism>